<name>A0ACC2AMS7_DIPCM</name>
<dbReference type="EMBL" id="CM055112">
    <property type="protein sequence ID" value="KAJ7518447.1"/>
    <property type="molecule type" value="Genomic_DNA"/>
</dbReference>
<gene>
    <name evidence="1" type="ORF">O6H91_21G069400</name>
</gene>
<proteinExistence type="predicted"/>
<protein>
    <submittedName>
        <fullName evidence="1">Uncharacterized protein</fullName>
    </submittedName>
</protein>
<evidence type="ECO:0000313" key="1">
    <source>
        <dbReference type="EMBL" id="KAJ7518447.1"/>
    </source>
</evidence>
<dbReference type="Proteomes" id="UP001162992">
    <property type="component" value="Chromosome 21"/>
</dbReference>
<sequence length="156" mass="16913">MSSTVVDPAVKDGSESVADPELRAYNQWVAFEIAYLTSSSESLEIRDARLAWGKWYQYPDKNKEIPAPNGTIINPGSPVTIASCGRQNASSGTEGSFNLYAKPSDRKIATVSWDCPWSGSNVLNVTSLTNDYLVQNSSYTPSGEIGHIHIKVAKIG</sequence>
<comment type="caution">
    <text evidence="1">The sequence shown here is derived from an EMBL/GenBank/DDBJ whole genome shotgun (WGS) entry which is preliminary data.</text>
</comment>
<evidence type="ECO:0000313" key="2">
    <source>
        <dbReference type="Proteomes" id="UP001162992"/>
    </source>
</evidence>
<reference evidence="2" key="1">
    <citation type="journal article" date="2024" name="Proc. Natl. Acad. Sci. U.S.A.">
        <title>Extraordinary preservation of gene collinearity over three hundred million years revealed in homosporous lycophytes.</title>
        <authorList>
            <person name="Li C."/>
            <person name="Wickell D."/>
            <person name="Kuo L.Y."/>
            <person name="Chen X."/>
            <person name="Nie B."/>
            <person name="Liao X."/>
            <person name="Peng D."/>
            <person name="Ji J."/>
            <person name="Jenkins J."/>
            <person name="Williams M."/>
            <person name="Shu S."/>
            <person name="Plott C."/>
            <person name="Barry K."/>
            <person name="Rajasekar S."/>
            <person name="Grimwood J."/>
            <person name="Han X."/>
            <person name="Sun S."/>
            <person name="Hou Z."/>
            <person name="He W."/>
            <person name="Dai G."/>
            <person name="Sun C."/>
            <person name="Schmutz J."/>
            <person name="Leebens-Mack J.H."/>
            <person name="Li F.W."/>
            <person name="Wang L."/>
        </authorList>
    </citation>
    <scope>NUCLEOTIDE SEQUENCE [LARGE SCALE GENOMIC DNA]</scope>
    <source>
        <strain evidence="2">cv. PW_Plant_1</strain>
    </source>
</reference>
<accession>A0ACC2AMS7</accession>
<organism evidence="1 2">
    <name type="scientific">Diphasiastrum complanatum</name>
    <name type="common">Issler's clubmoss</name>
    <name type="synonym">Lycopodium complanatum</name>
    <dbReference type="NCBI Taxonomy" id="34168"/>
    <lineage>
        <taxon>Eukaryota</taxon>
        <taxon>Viridiplantae</taxon>
        <taxon>Streptophyta</taxon>
        <taxon>Embryophyta</taxon>
        <taxon>Tracheophyta</taxon>
        <taxon>Lycopodiopsida</taxon>
        <taxon>Lycopodiales</taxon>
        <taxon>Lycopodiaceae</taxon>
        <taxon>Lycopodioideae</taxon>
        <taxon>Diphasiastrum</taxon>
    </lineage>
</organism>
<keyword evidence="2" id="KW-1185">Reference proteome</keyword>